<dbReference type="GO" id="GO:0003677">
    <property type="term" value="F:DNA binding"/>
    <property type="evidence" value="ECO:0007669"/>
    <property type="project" value="InterPro"/>
</dbReference>
<dbReference type="InterPro" id="IPR036977">
    <property type="entry name" value="DNA_primase_Znf_CHC2"/>
</dbReference>
<keyword evidence="2" id="KW-1185">Reference proteome</keyword>
<name>Q2LV23_SYNAS</name>
<proteinExistence type="predicted"/>
<dbReference type="DNASU" id="3884202"/>
<dbReference type="KEGG" id="sat:SYN_00645"/>
<dbReference type="Gene3D" id="3.90.580.10">
    <property type="entry name" value="Zinc finger, CHC2-type domain"/>
    <property type="match status" value="1"/>
</dbReference>
<dbReference type="Proteomes" id="UP000001933">
    <property type="component" value="Chromosome"/>
</dbReference>
<protein>
    <submittedName>
        <fullName evidence="1">Hypothetical cytosolic protein</fullName>
    </submittedName>
</protein>
<evidence type="ECO:0000313" key="2">
    <source>
        <dbReference type="Proteomes" id="UP000001933"/>
    </source>
</evidence>
<dbReference type="InParanoid" id="Q2LV23"/>
<gene>
    <name evidence="1" type="ORF">SYN_00645</name>
</gene>
<organism evidence="1 2">
    <name type="scientific">Syntrophus aciditrophicus (strain SB)</name>
    <dbReference type="NCBI Taxonomy" id="56780"/>
    <lineage>
        <taxon>Bacteria</taxon>
        <taxon>Pseudomonadati</taxon>
        <taxon>Thermodesulfobacteriota</taxon>
        <taxon>Syntrophia</taxon>
        <taxon>Syntrophales</taxon>
        <taxon>Syntrophaceae</taxon>
        <taxon>Syntrophus</taxon>
    </lineage>
</organism>
<accession>Q2LV23</accession>
<dbReference type="SMR" id="Q2LV23"/>
<evidence type="ECO:0000313" key="1">
    <source>
        <dbReference type="EMBL" id="ABC77933.1"/>
    </source>
</evidence>
<dbReference type="STRING" id="56780.SYN_00645"/>
<dbReference type="SUPFAM" id="SSF57783">
    <property type="entry name" value="Zinc beta-ribbon"/>
    <property type="match status" value="1"/>
</dbReference>
<dbReference type="GO" id="GO:0008270">
    <property type="term" value="F:zinc ion binding"/>
    <property type="evidence" value="ECO:0007669"/>
    <property type="project" value="InterPro"/>
</dbReference>
<dbReference type="GO" id="GO:0006260">
    <property type="term" value="P:DNA replication"/>
    <property type="evidence" value="ECO:0007669"/>
    <property type="project" value="InterPro"/>
</dbReference>
<dbReference type="EMBL" id="CP000252">
    <property type="protein sequence ID" value="ABC77933.1"/>
    <property type="molecule type" value="Genomic_DNA"/>
</dbReference>
<sequence>MARLSEGWSKEPFFLFFHPPKSPTKKENIKMNYRETLQAVDTEKALSVIGINSTLQGAYVKFNCPECEQQALIKAYGEKKNLWYCPKCKKSGHIISLTMTKKNIQWEEAKDLLLKARNGVKKITEEFNLKYDLQYNDFIKDKGLSEDICKFLEIGTPKGKTMLSGCVAFLVRDEVGMRVAYFGIKMKDEKHVFHKSFNPEQYLYGFQNLDFAYDVYFTTDLFECIKHIENGFQCVCNFGLPYISNEQMELLEKAERVTFSIRDELVKPFALQLTQRQKFYRFIK</sequence>
<dbReference type="AlphaFoldDB" id="Q2LV23"/>
<reference evidence="1 2" key="1">
    <citation type="journal article" date="2007" name="Proc. Natl. Acad. Sci. U.S.A.">
        <title>The genome of Syntrophus aciditrophicus: life at the thermodynamic limit of microbial growth.</title>
        <authorList>
            <person name="McInerney M.J."/>
            <person name="Rohlin L."/>
            <person name="Mouttaki H."/>
            <person name="Kim U."/>
            <person name="Krupp R.S."/>
            <person name="Rios-Hernandez L."/>
            <person name="Sieber J."/>
            <person name="Struchtemeyer C.G."/>
            <person name="Bhattacharyya A."/>
            <person name="Campbell J.W."/>
            <person name="Gunsalus R.P."/>
        </authorList>
    </citation>
    <scope>NUCLEOTIDE SEQUENCE [LARGE SCALE GENOMIC DNA]</scope>
    <source>
        <strain evidence="1 2">SB</strain>
    </source>
</reference>
<dbReference type="HOGENOM" id="CLU_979792_0_0_7"/>